<dbReference type="VEuPathDB" id="FungiDB:I302_04246"/>
<evidence type="ECO:0000313" key="4">
    <source>
        <dbReference type="Proteomes" id="UP000092730"/>
    </source>
</evidence>
<name>A0A1B9G6C5_9TREE</name>
<keyword evidence="4" id="KW-1185">Reference proteome</keyword>
<dbReference type="Proteomes" id="UP000092730">
    <property type="component" value="Chromosome 1"/>
</dbReference>
<organism evidence="2">
    <name type="scientific">Kwoniella bestiolae CBS 10118</name>
    <dbReference type="NCBI Taxonomy" id="1296100"/>
    <lineage>
        <taxon>Eukaryota</taxon>
        <taxon>Fungi</taxon>
        <taxon>Dikarya</taxon>
        <taxon>Basidiomycota</taxon>
        <taxon>Agaricomycotina</taxon>
        <taxon>Tremellomycetes</taxon>
        <taxon>Tremellales</taxon>
        <taxon>Cryptococcaceae</taxon>
        <taxon>Kwoniella</taxon>
    </lineage>
</organism>
<dbReference type="KEGG" id="kbi:30208645"/>
<reference evidence="2" key="3">
    <citation type="submission" date="2014-01" db="EMBL/GenBank/DDBJ databases">
        <title>Evolution of pathogenesis and genome organization in the Tremellales.</title>
        <authorList>
            <person name="Cuomo C."/>
            <person name="Litvintseva A."/>
            <person name="Heitman J."/>
            <person name="Chen Y."/>
            <person name="Sun S."/>
            <person name="Springer D."/>
            <person name="Dromer F."/>
            <person name="Young S."/>
            <person name="Zeng Q."/>
            <person name="Chapman S."/>
            <person name="Gujja S."/>
            <person name="Saif S."/>
            <person name="Birren B."/>
        </authorList>
    </citation>
    <scope>NUCLEOTIDE SEQUENCE</scope>
    <source>
        <strain evidence="2">CBS 10118</strain>
    </source>
</reference>
<feature type="region of interest" description="Disordered" evidence="1">
    <location>
        <begin position="88"/>
        <end position="147"/>
    </location>
</feature>
<dbReference type="EMBL" id="KI894020">
    <property type="protein sequence ID" value="OCF26560.1"/>
    <property type="molecule type" value="Genomic_DNA"/>
</dbReference>
<dbReference type="EMBL" id="CP144541">
    <property type="protein sequence ID" value="WVW78909.1"/>
    <property type="molecule type" value="Genomic_DNA"/>
</dbReference>
<dbReference type="RefSeq" id="XP_019047630.1">
    <property type="nucleotide sequence ID" value="XM_019190882.1"/>
</dbReference>
<feature type="region of interest" description="Disordered" evidence="1">
    <location>
        <begin position="1"/>
        <end position="25"/>
    </location>
</feature>
<accession>A0A1B9G6C5</accession>
<evidence type="ECO:0000313" key="3">
    <source>
        <dbReference type="EMBL" id="WVW78909.1"/>
    </source>
</evidence>
<dbReference type="GeneID" id="30208645"/>
<dbReference type="AlphaFoldDB" id="A0A1B9G6C5"/>
<sequence length="147" mass="16181">MPPSRTSTEDSVKSTALTDDLHPPEEWESIEQSINAEMLYFQNKLPQIQLETERSGSALKLSDLELAQKWESIDPTNSVNPAEMSLYEMTDEPTSTPTDQNQTGSPEVGQGQKSGKWTPHPGIPRTKNEIEGSARNGKPAPEGEQST</sequence>
<feature type="compositionally biased region" description="Polar residues" evidence="1">
    <location>
        <begin position="92"/>
        <end position="115"/>
    </location>
</feature>
<reference evidence="3" key="4">
    <citation type="submission" date="2024-02" db="EMBL/GenBank/DDBJ databases">
        <title>Comparative genomics of Cryptococcus and Kwoniella reveals pathogenesis evolution and contrasting modes of karyotype evolution via chromosome fusion or intercentromeric recombination.</title>
        <authorList>
            <person name="Coelho M.A."/>
            <person name="David-Palma M."/>
            <person name="Shea T."/>
            <person name="Bowers K."/>
            <person name="McGinley-Smith S."/>
            <person name="Mohammad A.W."/>
            <person name="Gnirke A."/>
            <person name="Yurkov A.M."/>
            <person name="Nowrousian M."/>
            <person name="Sun S."/>
            <person name="Cuomo C.A."/>
            <person name="Heitman J."/>
        </authorList>
    </citation>
    <scope>NUCLEOTIDE SEQUENCE</scope>
    <source>
        <strain evidence="3">CBS 10118</strain>
    </source>
</reference>
<reference evidence="3" key="2">
    <citation type="submission" date="2013-07" db="EMBL/GenBank/DDBJ databases">
        <authorList>
            <consortium name="The Broad Institute Genome Sequencing Platform"/>
            <person name="Cuomo C."/>
            <person name="Litvintseva A."/>
            <person name="Chen Y."/>
            <person name="Heitman J."/>
            <person name="Sun S."/>
            <person name="Springer D."/>
            <person name="Dromer F."/>
            <person name="Young S.K."/>
            <person name="Zeng Q."/>
            <person name="Gargeya S."/>
            <person name="Fitzgerald M."/>
            <person name="Abouelleil A."/>
            <person name="Alvarado L."/>
            <person name="Berlin A.M."/>
            <person name="Chapman S.B."/>
            <person name="Dewar J."/>
            <person name="Goldberg J."/>
            <person name="Griggs A."/>
            <person name="Gujja S."/>
            <person name="Hansen M."/>
            <person name="Howarth C."/>
            <person name="Imamovic A."/>
            <person name="Larimer J."/>
            <person name="McCowan C."/>
            <person name="Murphy C."/>
            <person name="Pearson M."/>
            <person name="Priest M."/>
            <person name="Roberts A."/>
            <person name="Saif S."/>
            <person name="Shea T."/>
            <person name="Sykes S."/>
            <person name="Wortman J."/>
            <person name="Nusbaum C."/>
            <person name="Birren B."/>
        </authorList>
    </citation>
    <scope>NUCLEOTIDE SEQUENCE</scope>
    <source>
        <strain evidence="3">CBS 10118</strain>
    </source>
</reference>
<proteinExistence type="predicted"/>
<reference evidence="2" key="1">
    <citation type="submission" date="2013-07" db="EMBL/GenBank/DDBJ databases">
        <title>The Genome Sequence of Cryptococcus bestiolae CBS10118.</title>
        <authorList>
            <consortium name="The Broad Institute Genome Sequencing Platform"/>
            <person name="Cuomo C."/>
            <person name="Litvintseva A."/>
            <person name="Chen Y."/>
            <person name="Heitman J."/>
            <person name="Sun S."/>
            <person name="Springer D."/>
            <person name="Dromer F."/>
            <person name="Young S.K."/>
            <person name="Zeng Q."/>
            <person name="Gargeya S."/>
            <person name="Fitzgerald M."/>
            <person name="Abouelleil A."/>
            <person name="Alvarado L."/>
            <person name="Berlin A.M."/>
            <person name="Chapman S.B."/>
            <person name="Dewar J."/>
            <person name="Goldberg J."/>
            <person name="Griggs A."/>
            <person name="Gujja S."/>
            <person name="Hansen M."/>
            <person name="Howarth C."/>
            <person name="Imamovic A."/>
            <person name="Larimer J."/>
            <person name="McCowan C."/>
            <person name="Murphy C."/>
            <person name="Pearson M."/>
            <person name="Priest M."/>
            <person name="Roberts A."/>
            <person name="Saif S."/>
            <person name="Shea T."/>
            <person name="Sykes S."/>
            <person name="Wortman J."/>
            <person name="Nusbaum C."/>
            <person name="Birren B."/>
        </authorList>
    </citation>
    <scope>NUCLEOTIDE SEQUENCE [LARGE SCALE GENOMIC DNA]</scope>
    <source>
        <strain evidence="2">CBS 10118</strain>
    </source>
</reference>
<evidence type="ECO:0000313" key="2">
    <source>
        <dbReference type="EMBL" id="OCF26560.1"/>
    </source>
</evidence>
<gene>
    <name evidence="2" type="ORF">I302_04246</name>
    <name evidence="3" type="ORF">I302_100872</name>
</gene>
<protein>
    <submittedName>
        <fullName evidence="2">Uncharacterized protein</fullName>
    </submittedName>
</protein>
<evidence type="ECO:0000256" key="1">
    <source>
        <dbReference type="SAM" id="MobiDB-lite"/>
    </source>
</evidence>